<evidence type="ECO:0000256" key="4">
    <source>
        <dbReference type="ARBA" id="ARBA00023002"/>
    </source>
</evidence>
<feature type="non-terminal residue" evidence="5">
    <location>
        <position position="1"/>
    </location>
</feature>
<dbReference type="PRINTS" id="PR00081">
    <property type="entry name" value="GDHRDH"/>
</dbReference>
<reference evidence="6" key="1">
    <citation type="journal article" date="2012" name="PLoS Genet.">
        <title>The genomes of the fungal plant pathogens Cladosporium fulvum and Dothistroma septosporum reveal adaptation to different hosts and lifestyles but also signatures of common ancestry.</title>
        <authorList>
            <person name="de Wit P.J.G.M."/>
            <person name="van der Burgt A."/>
            <person name="Oekmen B."/>
            <person name="Stergiopoulos I."/>
            <person name="Abd-Elsalam K.A."/>
            <person name="Aerts A.L."/>
            <person name="Bahkali A.H."/>
            <person name="Beenen H.G."/>
            <person name="Chettri P."/>
            <person name="Cox M.P."/>
            <person name="Datema E."/>
            <person name="de Vries R.P."/>
            <person name="Dhillon B."/>
            <person name="Ganley A.R."/>
            <person name="Griffiths S.A."/>
            <person name="Guo Y."/>
            <person name="Hamelin R.C."/>
            <person name="Henrissat B."/>
            <person name="Kabir M.S."/>
            <person name="Jashni M.K."/>
            <person name="Kema G."/>
            <person name="Klaubauf S."/>
            <person name="Lapidus A."/>
            <person name="Levasseur A."/>
            <person name="Lindquist E."/>
            <person name="Mehrabi R."/>
            <person name="Ohm R.A."/>
            <person name="Owen T.J."/>
            <person name="Salamov A."/>
            <person name="Schwelm A."/>
            <person name="Schijlen E."/>
            <person name="Sun H."/>
            <person name="van den Burg H.A."/>
            <person name="van Ham R.C.H.J."/>
            <person name="Zhang S."/>
            <person name="Goodwin S.B."/>
            <person name="Grigoriev I.V."/>
            <person name="Collemare J."/>
            <person name="Bradshaw R.E."/>
        </authorList>
    </citation>
    <scope>NUCLEOTIDE SEQUENCE [LARGE SCALE GENOMIC DNA]</scope>
    <source>
        <strain evidence="6">NZE10 / CBS 128990</strain>
    </source>
</reference>
<evidence type="ECO:0000313" key="6">
    <source>
        <dbReference type="Proteomes" id="UP000016933"/>
    </source>
</evidence>
<dbReference type="SUPFAM" id="SSF51735">
    <property type="entry name" value="NAD(P)-binding Rossmann-fold domains"/>
    <property type="match status" value="1"/>
</dbReference>
<reference evidence="5 6" key="2">
    <citation type="journal article" date="2012" name="PLoS Pathog.">
        <title>Diverse lifestyles and strategies of plant pathogenesis encoded in the genomes of eighteen Dothideomycetes fungi.</title>
        <authorList>
            <person name="Ohm R.A."/>
            <person name="Feau N."/>
            <person name="Henrissat B."/>
            <person name="Schoch C.L."/>
            <person name="Horwitz B.A."/>
            <person name="Barry K.W."/>
            <person name="Condon B.J."/>
            <person name="Copeland A.C."/>
            <person name="Dhillon B."/>
            <person name="Glaser F."/>
            <person name="Hesse C.N."/>
            <person name="Kosti I."/>
            <person name="LaButti K."/>
            <person name="Lindquist E.A."/>
            <person name="Lucas S."/>
            <person name="Salamov A.A."/>
            <person name="Bradshaw R.E."/>
            <person name="Ciuffetti L."/>
            <person name="Hamelin R.C."/>
            <person name="Kema G.H.J."/>
            <person name="Lawrence C."/>
            <person name="Scott J.A."/>
            <person name="Spatafora J.W."/>
            <person name="Turgeon B.G."/>
            <person name="de Wit P.J.G.M."/>
            <person name="Zhong S."/>
            <person name="Goodwin S.B."/>
            <person name="Grigoriev I.V."/>
        </authorList>
    </citation>
    <scope>NUCLEOTIDE SEQUENCE [LARGE SCALE GENOMIC DNA]</scope>
    <source>
        <strain evidence="6">NZE10 / CBS 128990</strain>
    </source>
</reference>
<dbReference type="PANTHER" id="PTHR44229:SF4">
    <property type="entry name" value="15-HYDROXYPROSTAGLANDIN DEHYDROGENASE [NAD(+)]"/>
    <property type="match status" value="1"/>
</dbReference>
<dbReference type="GO" id="GO:0005737">
    <property type="term" value="C:cytoplasm"/>
    <property type="evidence" value="ECO:0007669"/>
    <property type="project" value="TreeGrafter"/>
</dbReference>
<dbReference type="HOGENOM" id="CLU_010194_1_2_1"/>
<keyword evidence="6" id="KW-1185">Reference proteome</keyword>
<sequence length="247" mass="27009">GINLAFVKAIRARGYSVLIGDIALHSEAQQWLQSIKQDQGPKVIFQHTDVTIWDHLERLFDVFANEMGGVPDIIVAGAGVYEASSPGFWDERDTQSTYKLLDINLFHPIRLTRIAFRRLRQAQKQGVIVHESSIVALRASPVLPLYAVSKAGLSHFVRCMAPLGKMTGIRVVAVAPGIVDTPLFRDSAAALDHIDTESDFLLPPEEVVKAMIALATDSSYSAGTVLEVNDVGGWREVQLLNEPGPQG</sequence>
<dbReference type="InterPro" id="IPR020904">
    <property type="entry name" value="Sc_DH/Rdtase_CS"/>
</dbReference>
<keyword evidence="4" id="KW-0560">Oxidoreductase</keyword>
<dbReference type="AlphaFoldDB" id="N1PL10"/>
<comment type="similarity">
    <text evidence="2">Belongs to the short-chain dehydrogenases/reductases (SDR) family.</text>
</comment>
<name>N1PL10_DOTSN</name>
<evidence type="ECO:0000256" key="2">
    <source>
        <dbReference type="ARBA" id="ARBA00006484"/>
    </source>
</evidence>
<dbReference type="PANTHER" id="PTHR44229">
    <property type="entry name" value="15-HYDROXYPROSTAGLANDIN DEHYDROGENASE [NAD(+)]"/>
    <property type="match status" value="1"/>
</dbReference>
<feature type="non-terminal residue" evidence="5">
    <location>
        <position position="247"/>
    </location>
</feature>
<dbReference type="InterPro" id="IPR002347">
    <property type="entry name" value="SDR_fam"/>
</dbReference>
<dbReference type="GO" id="GO:0016616">
    <property type="term" value="F:oxidoreductase activity, acting on the CH-OH group of donors, NAD or NADP as acceptor"/>
    <property type="evidence" value="ECO:0007669"/>
    <property type="project" value="TreeGrafter"/>
</dbReference>
<proteinExistence type="inferred from homology"/>
<evidence type="ECO:0000256" key="3">
    <source>
        <dbReference type="ARBA" id="ARBA00022857"/>
    </source>
</evidence>
<keyword evidence="3" id="KW-0521">NADP</keyword>
<dbReference type="OMA" id="VRCMAPL"/>
<gene>
    <name evidence="5" type="ORF">DOTSEDRAFT_95433</name>
</gene>
<dbReference type="STRING" id="675120.N1PL10"/>
<dbReference type="OrthoDB" id="5296at2759"/>
<dbReference type="InterPro" id="IPR036291">
    <property type="entry name" value="NAD(P)-bd_dom_sf"/>
</dbReference>
<dbReference type="Pfam" id="PF00106">
    <property type="entry name" value="adh_short"/>
    <property type="match status" value="1"/>
</dbReference>
<dbReference type="Proteomes" id="UP000016933">
    <property type="component" value="Unassembled WGS sequence"/>
</dbReference>
<evidence type="ECO:0000256" key="1">
    <source>
        <dbReference type="ARBA" id="ARBA00004685"/>
    </source>
</evidence>
<organism evidence="5 6">
    <name type="scientific">Dothistroma septosporum (strain NZE10 / CBS 128990)</name>
    <name type="common">Red band needle blight fungus</name>
    <name type="synonym">Mycosphaerella pini</name>
    <dbReference type="NCBI Taxonomy" id="675120"/>
    <lineage>
        <taxon>Eukaryota</taxon>
        <taxon>Fungi</taxon>
        <taxon>Dikarya</taxon>
        <taxon>Ascomycota</taxon>
        <taxon>Pezizomycotina</taxon>
        <taxon>Dothideomycetes</taxon>
        <taxon>Dothideomycetidae</taxon>
        <taxon>Mycosphaerellales</taxon>
        <taxon>Mycosphaerellaceae</taxon>
        <taxon>Dothistroma</taxon>
    </lineage>
</organism>
<dbReference type="PROSITE" id="PS00061">
    <property type="entry name" value="ADH_SHORT"/>
    <property type="match status" value="1"/>
</dbReference>
<dbReference type="eggNOG" id="KOG0725">
    <property type="taxonomic scope" value="Eukaryota"/>
</dbReference>
<evidence type="ECO:0000313" key="5">
    <source>
        <dbReference type="EMBL" id="EME43713.1"/>
    </source>
</evidence>
<comment type="pathway">
    <text evidence="1">Mycotoxin biosynthesis.</text>
</comment>
<dbReference type="Gene3D" id="3.40.50.720">
    <property type="entry name" value="NAD(P)-binding Rossmann-like Domain"/>
    <property type="match status" value="1"/>
</dbReference>
<protein>
    <submittedName>
        <fullName evidence="5">Uncharacterized protein</fullName>
    </submittedName>
</protein>
<dbReference type="EMBL" id="KB446539">
    <property type="protein sequence ID" value="EME43713.1"/>
    <property type="molecule type" value="Genomic_DNA"/>
</dbReference>
<accession>N1PL10</accession>